<sequence>MSSRRLRAFKRWMISQGIEWSNDTLQFIDTPEEGISVNALWDLKEGDLIAKIPKTACLTIKTSGAQDLIESTGLDGYLGLSVALMYEKSLGGDSPWAGYLQVLPDCECLPLVWSLDEVDLLLRGTELHKVNLKVIDGLVFGLVLLTLVAPKQIVKEDKALIYEDWKESILPLLDSLPSNIDPKFFSVEQYFAAKSLIASRSFEIDDYHGFGMVPLADIFNHKTGAEDVHFTSTSSHSESDDDSDNSDTVDLDADSIGNKEPSSELDCSSVTDDDPSVLEMIMVKDVKAGVESSLLKSKRMFLWIAAGEIELSGVFNTYGLLGNAALLHRYGFTEPDNSFGIVNIDLELVQEWSSSLFSSRFSRARLSLWRRLEYRGCDSQSAEYFEISSNGEPQMELLILLYIILLPEDTYRKLDLAVSAANNHKGSIDTILSEKWNITWDKISEMRADLLLTESVCNALLWLADKRESLYGSSSIKDDIEALEKCCTKERKLYHSLILRASERRILEKLRTYAAVGARSHSFLKSIQREPKRKRSKRS</sequence>
<dbReference type="GO" id="GO:0005634">
    <property type="term" value="C:nucleus"/>
    <property type="evidence" value="ECO:0007669"/>
    <property type="project" value="TreeGrafter"/>
</dbReference>
<evidence type="ECO:0000313" key="4">
    <source>
        <dbReference type="Proteomes" id="UP000886885"/>
    </source>
</evidence>
<comment type="caution">
    <text evidence="3">The sequence shown here is derived from an EMBL/GenBank/DDBJ whole genome shotgun (WGS) entry which is preliminary data.</text>
</comment>
<proteinExistence type="inferred from homology"/>
<accession>A0A8X8D8F8</accession>
<dbReference type="InterPro" id="IPR050600">
    <property type="entry name" value="SETD3_SETD6_MTase"/>
</dbReference>
<comment type="subcellular location">
    <subcellularLocation>
        <location evidence="1">Nucleus</location>
    </subcellularLocation>
</comment>
<keyword evidence="1" id="KW-0489">Methyltransferase</keyword>
<dbReference type="PANTHER" id="PTHR13271:SF34">
    <property type="entry name" value="N-LYSINE METHYLTRANSFERASE SETD6"/>
    <property type="match status" value="1"/>
</dbReference>
<keyword evidence="1" id="KW-0539">Nucleus</keyword>
<gene>
    <name evidence="3" type="ORF">POTOM_015784</name>
</gene>
<comment type="similarity">
    <text evidence="1">Belongs to the class V-like SAM-binding methyltransferase superfamily. Histone-lysine methyltransferase family. SETD6 subfamily.</text>
</comment>
<organism evidence="3 4">
    <name type="scientific">Populus tomentosa</name>
    <name type="common">Chinese white poplar</name>
    <dbReference type="NCBI Taxonomy" id="118781"/>
    <lineage>
        <taxon>Eukaryota</taxon>
        <taxon>Viridiplantae</taxon>
        <taxon>Streptophyta</taxon>
        <taxon>Embryophyta</taxon>
        <taxon>Tracheophyta</taxon>
        <taxon>Spermatophyta</taxon>
        <taxon>Magnoliopsida</taxon>
        <taxon>eudicotyledons</taxon>
        <taxon>Gunneridae</taxon>
        <taxon>Pentapetalae</taxon>
        <taxon>rosids</taxon>
        <taxon>fabids</taxon>
        <taxon>Malpighiales</taxon>
        <taxon>Salicaceae</taxon>
        <taxon>Saliceae</taxon>
        <taxon>Populus</taxon>
    </lineage>
</organism>
<dbReference type="Proteomes" id="UP000886885">
    <property type="component" value="Chromosome 4A"/>
</dbReference>
<feature type="compositionally biased region" description="Acidic residues" evidence="2">
    <location>
        <begin position="239"/>
        <end position="253"/>
    </location>
</feature>
<keyword evidence="1" id="KW-0949">S-adenosyl-L-methionine</keyword>
<reference evidence="3" key="1">
    <citation type="journal article" date="2020" name="bioRxiv">
        <title>Hybrid origin of Populus tomentosa Carr. identified through genome sequencing and phylogenomic analysis.</title>
        <authorList>
            <person name="An X."/>
            <person name="Gao K."/>
            <person name="Chen Z."/>
            <person name="Li J."/>
            <person name="Yang X."/>
            <person name="Yang X."/>
            <person name="Zhou J."/>
            <person name="Guo T."/>
            <person name="Zhao T."/>
            <person name="Huang S."/>
            <person name="Miao D."/>
            <person name="Khan W.U."/>
            <person name="Rao P."/>
            <person name="Ye M."/>
            <person name="Lei B."/>
            <person name="Liao W."/>
            <person name="Wang J."/>
            <person name="Ji L."/>
            <person name="Li Y."/>
            <person name="Guo B."/>
            <person name="Mustafa N.S."/>
            <person name="Li S."/>
            <person name="Yun Q."/>
            <person name="Keller S.R."/>
            <person name="Mao J."/>
            <person name="Zhang R."/>
            <person name="Strauss S.H."/>
        </authorList>
    </citation>
    <scope>NUCLEOTIDE SEQUENCE</scope>
    <source>
        <strain evidence="3">GM15</strain>
        <tissue evidence="3">Leaf</tissue>
    </source>
</reference>
<comment type="function">
    <text evidence="1">Protein-lysine N-methyltransferase.</text>
</comment>
<name>A0A8X8D8F8_POPTO</name>
<dbReference type="EC" id="2.1.1.-" evidence="1"/>
<dbReference type="EMBL" id="JAAWWB010000007">
    <property type="protein sequence ID" value="KAG6779404.1"/>
    <property type="molecule type" value="Genomic_DNA"/>
</dbReference>
<dbReference type="InterPro" id="IPR011383">
    <property type="entry name" value="N-lys_methylase_SETD6"/>
</dbReference>
<evidence type="ECO:0000256" key="1">
    <source>
        <dbReference type="PIRNR" id="PIRNR011771"/>
    </source>
</evidence>
<dbReference type="PANTHER" id="PTHR13271">
    <property type="entry name" value="UNCHARACTERIZED PUTATIVE METHYLTRANSFERASE"/>
    <property type="match status" value="1"/>
</dbReference>
<dbReference type="PIRSF" id="PIRSF011771">
    <property type="entry name" value="RMS1_SET"/>
    <property type="match status" value="1"/>
</dbReference>
<keyword evidence="4" id="KW-1185">Reference proteome</keyword>
<dbReference type="GO" id="GO:0016279">
    <property type="term" value="F:protein-lysine N-methyltransferase activity"/>
    <property type="evidence" value="ECO:0007669"/>
    <property type="project" value="TreeGrafter"/>
</dbReference>
<evidence type="ECO:0000313" key="3">
    <source>
        <dbReference type="EMBL" id="KAG6779404.1"/>
    </source>
</evidence>
<keyword evidence="1" id="KW-0808">Transferase</keyword>
<feature type="region of interest" description="Disordered" evidence="2">
    <location>
        <begin position="230"/>
        <end position="271"/>
    </location>
</feature>
<dbReference type="AlphaFoldDB" id="A0A8X8D8F8"/>
<dbReference type="OrthoDB" id="441812at2759"/>
<protein>
    <recommendedName>
        <fullName evidence="1">N-lysine methyltransferase</fullName>
        <ecNumber evidence="1">2.1.1.-</ecNumber>
    </recommendedName>
</protein>
<evidence type="ECO:0000256" key="2">
    <source>
        <dbReference type="SAM" id="MobiDB-lite"/>
    </source>
</evidence>